<dbReference type="SUPFAM" id="SSF49899">
    <property type="entry name" value="Concanavalin A-like lectins/glucanases"/>
    <property type="match status" value="1"/>
</dbReference>
<dbReference type="EMBL" id="LAZR01048462">
    <property type="protein sequence ID" value="KKK91874.1"/>
    <property type="molecule type" value="Genomic_DNA"/>
</dbReference>
<accession>A0A0F9BMR7</accession>
<feature type="domain" description="LamG-like jellyroll fold" evidence="3">
    <location>
        <begin position="80"/>
        <end position="205"/>
    </location>
</feature>
<name>A0A0F9BMR7_9ZZZZ</name>
<comment type="caution">
    <text evidence="4">The sequence shown here is derived from an EMBL/GenBank/DDBJ whole genome shotgun (WGS) entry which is preliminary data.</text>
</comment>
<evidence type="ECO:0000313" key="4">
    <source>
        <dbReference type="EMBL" id="KKK91874.1"/>
    </source>
</evidence>
<evidence type="ECO:0000256" key="1">
    <source>
        <dbReference type="ARBA" id="ARBA00022729"/>
    </source>
</evidence>
<dbReference type="InterPro" id="IPR006558">
    <property type="entry name" value="LamG-like"/>
</dbReference>
<keyword evidence="2" id="KW-1015">Disulfide bond</keyword>
<feature type="non-terminal residue" evidence="4">
    <location>
        <position position="1"/>
    </location>
</feature>
<reference evidence="4" key="1">
    <citation type="journal article" date="2015" name="Nature">
        <title>Complex archaea that bridge the gap between prokaryotes and eukaryotes.</title>
        <authorList>
            <person name="Spang A."/>
            <person name="Saw J.H."/>
            <person name="Jorgensen S.L."/>
            <person name="Zaremba-Niedzwiedzka K."/>
            <person name="Martijn J."/>
            <person name="Lind A.E."/>
            <person name="van Eijk R."/>
            <person name="Schleper C."/>
            <person name="Guy L."/>
            <person name="Ettema T.J."/>
        </authorList>
    </citation>
    <scope>NUCLEOTIDE SEQUENCE</scope>
</reference>
<dbReference type="Pfam" id="PF13385">
    <property type="entry name" value="Laminin_G_3"/>
    <property type="match status" value="1"/>
</dbReference>
<dbReference type="InterPro" id="IPR013320">
    <property type="entry name" value="ConA-like_dom_sf"/>
</dbReference>
<gene>
    <name evidence="4" type="ORF">LCGC14_2708570</name>
</gene>
<dbReference type="SMART" id="SM00560">
    <property type="entry name" value="LamGL"/>
    <property type="match status" value="1"/>
</dbReference>
<keyword evidence="1" id="KW-0732">Signal</keyword>
<proteinExistence type="predicted"/>
<protein>
    <recommendedName>
        <fullName evidence="3">LamG-like jellyroll fold domain-containing protein</fullName>
    </recommendedName>
</protein>
<sequence>SYSYPGAGGSVTLPGQVAGWNLDEGTGPVANDSVGAPPQNGVITGATWVNDVDAQRWVLDFDGSNDEVNAGNSAALDVVGAFSVEAWIKPTQTGSYEAGVAGKDMARFTLGYNNSNNRVYWYVGHGANNWSEYVTENEWNHVVGTYDGINIQLYVNTTTVGPKPSTHTPSWAGGNFDIGYVEGLPGHFDGRIANVKLYDRALTALEVSDQYTAGLGDLQGTMLKWNELAAGATGNYPLWAPIITKLTPTKLTIAAAGAYYSLLRTVEIVDGKITFNDELINTDPSDSVGILTETTIITDEGVYQDLFAPSWHPYAGPGPGSNERSGNPTIFLEGTDGNLGVLLEDNFGRRHHEIKTMDDPGDLLPAGQAFFQFNDLALAVGNSHTYSWTLYPLENTTDKFDFYNQVRNDWDSNFAVDGPFAFFHPYSLGGSNH</sequence>
<organism evidence="4">
    <name type="scientific">marine sediment metagenome</name>
    <dbReference type="NCBI Taxonomy" id="412755"/>
    <lineage>
        <taxon>unclassified sequences</taxon>
        <taxon>metagenomes</taxon>
        <taxon>ecological metagenomes</taxon>
    </lineage>
</organism>
<feature type="non-terminal residue" evidence="4">
    <location>
        <position position="433"/>
    </location>
</feature>
<dbReference type="AlphaFoldDB" id="A0A0F9BMR7"/>
<evidence type="ECO:0000259" key="3">
    <source>
        <dbReference type="SMART" id="SM00560"/>
    </source>
</evidence>
<evidence type="ECO:0000256" key="2">
    <source>
        <dbReference type="ARBA" id="ARBA00023157"/>
    </source>
</evidence>
<dbReference type="Gene3D" id="2.60.120.200">
    <property type="match status" value="1"/>
</dbReference>